<dbReference type="InterPro" id="IPR000477">
    <property type="entry name" value="RT_dom"/>
</dbReference>
<dbReference type="SUPFAM" id="SSF56672">
    <property type="entry name" value="DNA/RNA polymerases"/>
    <property type="match status" value="1"/>
</dbReference>
<name>A0A1Y1MDV2_PHOPY</name>
<dbReference type="PROSITE" id="PS50878">
    <property type="entry name" value="RT_POL"/>
    <property type="match status" value="1"/>
</dbReference>
<organism evidence="2">
    <name type="scientific">Photinus pyralis</name>
    <name type="common">Common eastern firefly</name>
    <name type="synonym">Lampyris pyralis</name>
    <dbReference type="NCBI Taxonomy" id="7054"/>
    <lineage>
        <taxon>Eukaryota</taxon>
        <taxon>Metazoa</taxon>
        <taxon>Ecdysozoa</taxon>
        <taxon>Arthropoda</taxon>
        <taxon>Hexapoda</taxon>
        <taxon>Insecta</taxon>
        <taxon>Pterygota</taxon>
        <taxon>Neoptera</taxon>
        <taxon>Endopterygota</taxon>
        <taxon>Coleoptera</taxon>
        <taxon>Polyphaga</taxon>
        <taxon>Elateriformia</taxon>
        <taxon>Elateroidea</taxon>
        <taxon>Lampyridae</taxon>
        <taxon>Lampyrinae</taxon>
        <taxon>Photinus</taxon>
    </lineage>
</organism>
<dbReference type="EMBL" id="GEZM01036339">
    <property type="protein sequence ID" value="JAV82770.1"/>
    <property type="molecule type" value="Transcribed_RNA"/>
</dbReference>
<proteinExistence type="predicted"/>
<dbReference type="AlphaFoldDB" id="A0A1Y1MDV2"/>
<dbReference type="Pfam" id="PF00078">
    <property type="entry name" value="RVT_1"/>
    <property type="match status" value="1"/>
</dbReference>
<reference evidence="2" key="1">
    <citation type="journal article" date="2016" name="Sci. Rep.">
        <title>Molecular characterization of firefly nuptial gifts: a multi-omics approach sheds light on postcopulatory sexual selection.</title>
        <authorList>
            <person name="Al-Wathiqui N."/>
            <person name="Fallon T.R."/>
            <person name="South A."/>
            <person name="Weng J.K."/>
            <person name="Lewis S.M."/>
        </authorList>
    </citation>
    <scope>NUCLEOTIDE SEQUENCE</scope>
</reference>
<dbReference type="GO" id="GO:0071897">
    <property type="term" value="P:DNA biosynthetic process"/>
    <property type="evidence" value="ECO:0007669"/>
    <property type="project" value="UniProtKB-ARBA"/>
</dbReference>
<dbReference type="PANTHER" id="PTHR33332">
    <property type="entry name" value="REVERSE TRANSCRIPTASE DOMAIN-CONTAINING PROTEIN"/>
    <property type="match status" value="1"/>
</dbReference>
<protein>
    <recommendedName>
        <fullName evidence="1">Reverse transcriptase domain-containing protein</fullName>
    </recommendedName>
</protein>
<feature type="domain" description="Reverse transcriptase" evidence="1">
    <location>
        <begin position="1"/>
        <end position="147"/>
    </location>
</feature>
<evidence type="ECO:0000313" key="2">
    <source>
        <dbReference type="EMBL" id="JAV82770.1"/>
    </source>
</evidence>
<accession>A0A1Y1MDV2</accession>
<dbReference type="InterPro" id="IPR043502">
    <property type="entry name" value="DNA/RNA_pol_sf"/>
</dbReference>
<sequence>MHGIRNECQDFILSFLANRKYIVNYENTSSFEYTLNLGTPQGSNLGPILFVLYINDLPRHILHGKTYMYADDTAVVVSADNPDQAAEKLNQVIAEFTFWCQTNKLTANTEKTIILNMSRVKVGQYITPMESAVIPCQPTSTYLGCKIDDNLSWNSHLDHVRSKLNKAYYLISRIRNQFDTTHIIEVYYAVVYSHLSYNINVLGCKYRSK</sequence>
<evidence type="ECO:0000259" key="1">
    <source>
        <dbReference type="PROSITE" id="PS50878"/>
    </source>
</evidence>